<dbReference type="PANTHER" id="PTHR34310">
    <property type="entry name" value="DUF427 DOMAIN PROTEIN (AFU_ORTHOLOGUE AFUA_3G02220)"/>
    <property type="match status" value="1"/>
</dbReference>
<evidence type="ECO:0000313" key="3">
    <source>
        <dbReference type="Proteomes" id="UP000654913"/>
    </source>
</evidence>
<evidence type="ECO:0000313" key="2">
    <source>
        <dbReference type="EMBL" id="BCS28365.1"/>
    </source>
</evidence>
<feature type="domain" description="DUF427" evidence="1">
    <location>
        <begin position="6"/>
        <end position="91"/>
    </location>
</feature>
<protein>
    <recommendedName>
        <fullName evidence="1">DUF427 domain-containing protein</fullName>
    </recommendedName>
</protein>
<dbReference type="RefSeq" id="XP_041560551.1">
    <property type="nucleotide sequence ID" value="XM_041694752.1"/>
</dbReference>
<dbReference type="OrthoDB" id="18996at2759"/>
<dbReference type="Proteomes" id="UP000654913">
    <property type="component" value="Chromosome 6"/>
</dbReference>
<dbReference type="EMBL" id="AP024448">
    <property type="protein sequence ID" value="BCS28365.1"/>
    <property type="molecule type" value="Genomic_DNA"/>
</dbReference>
<reference evidence="2" key="2">
    <citation type="submission" date="2021-02" db="EMBL/GenBank/DDBJ databases">
        <title>Aspergillus puulaauensis MK2 genome sequence.</title>
        <authorList>
            <person name="Futagami T."/>
            <person name="Mori K."/>
            <person name="Kadooka C."/>
            <person name="Tanaka T."/>
        </authorList>
    </citation>
    <scope>NUCLEOTIDE SEQUENCE</scope>
    <source>
        <strain evidence="2">MK2</strain>
    </source>
</reference>
<dbReference type="AlphaFoldDB" id="A0A7R7XV82"/>
<dbReference type="InterPro" id="IPR007361">
    <property type="entry name" value="DUF427"/>
</dbReference>
<accession>A0A7R7XV82</accession>
<proteinExistence type="predicted"/>
<evidence type="ECO:0000259" key="1">
    <source>
        <dbReference type="Pfam" id="PF04248"/>
    </source>
</evidence>
<name>A0A7R7XV82_9EURO</name>
<organism evidence="2 3">
    <name type="scientific">Aspergillus puulaauensis</name>
    <dbReference type="NCBI Taxonomy" id="1220207"/>
    <lineage>
        <taxon>Eukaryota</taxon>
        <taxon>Fungi</taxon>
        <taxon>Dikarya</taxon>
        <taxon>Ascomycota</taxon>
        <taxon>Pezizomycotina</taxon>
        <taxon>Eurotiomycetes</taxon>
        <taxon>Eurotiomycetidae</taxon>
        <taxon>Eurotiales</taxon>
        <taxon>Aspergillaceae</taxon>
        <taxon>Aspergillus</taxon>
    </lineage>
</organism>
<dbReference type="PANTHER" id="PTHR34310:SF5">
    <property type="entry name" value="DUF427 DOMAIN PROTEIN (AFU_ORTHOLOGUE AFUA_3G02220)"/>
    <property type="match status" value="1"/>
</dbReference>
<gene>
    <name evidence="2" type="ORF">APUU_61413A</name>
</gene>
<sequence length="99" mass="11324">MPHAIAKVGDRVIAETDSWETVEGNIYFPESSIKDRSILQSSDLSTFCPWKGYASYWSIVVDGKTNENAVWYYKEPYDAAINIKDHVAFDKKQVEITDE</sequence>
<dbReference type="KEGG" id="apuu:APUU_61413A"/>
<dbReference type="Pfam" id="PF04248">
    <property type="entry name" value="NTP_transf_9"/>
    <property type="match status" value="1"/>
</dbReference>
<reference evidence="2" key="1">
    <citation type="submission" date="2021-01" db="EMBL/GenBank/DDBJ databases">
        <authorList>
            <consortium name="Aspergillus puulaauensis MK2 genome sequencing consortium"/>
            <person name="Kazuki M."/>
            <person name="Futagami T."/>
        </authorList>
    </citation>
    <scope>NUCLEOTIDE SEQUENCE</scope>
    <source>
        <strain evidence="2">MK2</strain>
    </source>
</reference>
<keyword evidence="3" id="KW-1185">Reference proteome</keyword>
<dbReference type="Gene3D" id="2.170.150.40">
    <property type="entry name" value="Domain of unknown function (DUF427)"/>
    <property type="match status" value="1"/>
</dbReference>
<dbReference type="InterPro" id="IPR038694">
    <property type="entry name" value="DUF427_sf"/>
</dbReference>
<dbReference type="GeneID" id="64978362"/>